<dbReference type="Pfam" id="PF00096">
    <property type="entry name" value="zf-C2H2"/>
    <property type="match status" value="3"/>
</dbReference>
<keyword evidence="5" id="KW-0805">Transcription regulation</keyword>
<dbReference type="PANTHER" id="PTHR19818:SF149">
    <property type="entry name" value="C2H2-TYPE DOMAIN-CONTAINING PROTEIN"/>
    <property type="match status" value="1"/>
</dbReference>
<feature type="compositionally biased region" description="Low complexity" evidence="8">
    <location>
        <begin position="1"/>
        <end position="34"/>
    </location>
</feature>
<feature type="region of interest" description="Disordered" evidence="8">
    <location>
        <begin position="382"/>
        <end position="401"/>
    </location>
</feature>
<dbReference type="PROSITE" id="PS00028">
    <property type="entry name" value="ZINC_FINGER_C2H2_1"/>
    <property type="match status" value="2"/>
</dbReference>
<keyword evidence="2" id="KW-0677">Repeat</keyword>
<dbReference type="Proteomes" id="UP000554235">
    <property type="component" value="Unassembled WGS sequence"/>
</dbReference>
<evidence type="ECO:0000256" key="4">
    <source>
        <dbReference type="ARBA" id="ARBA00022833"/>
    </source>
</evidence>
<keyword evidence="3 7" id="KW-0863">Zinc-finger</keyword>
<feature type="region of interest" description="Disordered" evidence="8">
    <location>
        <begin position="1"/>
        <end position="44"/>
    </location>
</feature>
<keyword evidence="4" id="KW-0862">Zinc</keyword>
<evidence type="ECO:0000256" key="3">
    <source>
        <dbReference type="ARBA" id="ARBA00022771"/>
    </source>
</evidence>
<feature type="domain" description="C2H2-type" evidence="9">
    <location>
        <begin position="342"/>
        <end position="369"/>
    </location>
</feature>
<keyword evidence="11" id="KW-1185">Reference proteome</keyword>
<keyword evidence="6" id="KW-0804">Transcription</keyword>
<dbReference type="GO" id="GO:0045944">
    <property type="term" value="P:positive regulation of transcription by RNA polymerase II"/>
    <property type="evidence" value="ECO:0007669"/>
    <property type="project" value="UniProtKB-ARBA"/>
</dbReference>
<gene>
    <name evidence="10" type="ORF">FALBO_10533</name>
</gene>
<dbReference type="PROSITE" id="PS50157">
    <property type="entry name" value="ZINC_FINGER_C2H2_2"/>
    <property type="match status" value="3"/>
</dbReference>
<feature type="domain" description="C2H2-type" evidence="9">
    <location>
        <begin position="279"/>
        <end position="308"/>
    </location>
</feature>
<dbReference type="SUPFAM" id="SSF57667">
    <property type="entry name" value="beta-beta-alpha zinc fingers"/>
    <property type="match status" value="2"/>
</dbReference>
<dbReference type="AlphaFoldDB" id="A0A8H4L3Z4"/>
<evidence type="ECO:0000256" key="5">
    <source>
        <dbReference type="ARBA" id="ARBA00023015"/>
    </source>
</evidence>
<sequence length="401" mass="44037">MYLTPPSTSNSPASSHPHFFELSSSSSDASDPSEGLAPGYQSPLQRVVSVTDLQSHSDSTSPCYNPCWLSGSHTELLSPPPMDHSSTAWVTPDGLVATTTSAPSTSVESDALGTEFNTFGTYENCLPAPYQTHEAYMSTSRNPSVHHPSLPPSTSQSGRAPVIAARQSFGYLQDPSNTRFRVDSSVGGYCQGFESQPYSAAGPASAAYHADGTTFPGNIQSDLNAGAATPWPKQEYDVSQFYSNTQAQMPDLGQDRRLLKTNKVKRPTRKHTSKEEANFQCEVKGCGKFFSRSYNYKSHLETHDEKREYPFPCTVDGCTKKFVRKTDLQRHHQSVHMKERNHKCDYCGRLFARKDTLRRHMEDGCSKRFDIGTLNLQGPGFTGLGLVSQPGPPDSDSRRAG</sequence>
<evidence type="ECO:0000259" key="9">
    <source>
        <dbReference type="PROSITE" id="PS50157"/>
    </source>
</evidence>
<dbReference type="GO" id="GO:0000978">
    <property type="term" value="F:RNA polymerase II cis-regulatory region sequence-specific DNA binding"/>
    <property type="evidence" value="ECO:0007669"/>
    <property type="project" value="TreeGrafter"/>
</dbReference>
<evidence type="ECO:0000256" key="1">
    <source>
        <dbReference type="ARBA" id="ARBA00022723"/>
    </source>
</evidence>
<name>A0A8H4L3Z4_9HYPO</name>
<feature type="domain" description="C2H2-type" evidence="9">
    <location>
        <begin position="311"/>
        <end position="341"/>
    </location>
</feature>
<evidence type="ECO:0000313" key="11">
    <source>
        <dbReference type="Proteomes" id="UP000554235"/>
    </source>
</evidence>
<dbReference type="SMART" id="SM00355">
    <property type="entry name" value="ZnF_C2H2"/>
    <property type="match status" value="3"/>
</dbReference>
<accession>A0A8H4L3Z4</accession>
<comment type="caution">
    <text evidence="10">The sequence shown here is derived from an EMBL/GenBank/DDBJ whole genome shotgun (WGS) entry which is preliminary data.</text>
</comment>
<dbReference type="InterPro" id="IPR050329">
    <property type="entry name" value="GLI_C2H2-zinc-finger"/>
</dbReference>
<dbReference type="FunFam" id="3.30.160.60:FF:000032">
    <property type="entry name" value="Krueppel-like factor 4"/>
    <property type="match status" value="1"/>
</dbReference>
<dbReference type="InterPro" id="IPR013087">
    <property type="entry name" value="Znf_C2H2_type"/>
</dbReference>
<evidence type="ECO:0000313" key="10">
    <source>
        <dbReference type="EMBL" id="KAF4462655.1"/>
    </source>
</evidence>
<dbReference type="InterPro" id="IPR036236">
    <property type="entry name" value="Znf_C2H2_sf"/>
</dbReference>
<reference evidence="10 11" key="1">
    <citation type="submission" date="2020-01" db="EMBL/GenBank/DDBJ databases">
        <title>Identification and distribution of gene clusters putatively required for synthesis of sphingolipid metabolism inhibitors in phylogenetically diverse species of the filamentous fungus Fusarium.</title>
        <authorList>
            <person name="Kim H.-S."/>
            <person name="Busman M."/>
            <person name="Brown D.W."/>
            <person name="Divon H."/>
            <person name="Uhlig S."/>
            <person name="Proctor R.H."/>
        </authorList>
    </citation>
    <scope>NUCLEOTIDE SEQUENCE [LARGE SCALE GENOMIC DNA]</scope>
    <source>
        <strain evidence="10 11">NRRL 20459</strain>
    </source>
</reference>
<evidence type="ECO:0000256" key="6">
    <source>
        <dbReference type="ARBA" id="ARBA00023163"/>
    </source>
</evidence>
<dbReference type="OrthoDB" id="6910977at2759"/>
<dbReference type="GO" id="GO:0008270">
    <property type="term" value="F:zinc ion binding"/>
    <property type="evidence" value="ECO:0007669"/>
    <property type="project" value="UniProtKB-KW"/>
</dbReference>
<dbReference type="GO" id="GO:0000981">
    <property type="term" value="F:DNA-binding transcription factor activity, RNA polymerase II-specific"/>
    <property type="evidence" value="ECO:0007669"/>
    <property type="project" value="TreeGrafter"/>
</dbReference>
<evidence type="ECO:0000256" key="8">
    <source>
        <dbReference type="SAM" id="MobiDB-lite"/>
    </source>
</evidence>
<proteinExistence type="predicted"/>
<organism evidence="10 11">
    <name type="scientific">Fusarium albosuccineum</name>
    <dbReference type="NCBI Taxonomy" id="1237068"/>
    <lineage>
        <taxon>Eukaryota</taxon>
        <taxon>Fungi</taxon>
        <taxon>Dikarya</taxon>
        <taxon>Ascomycota</taxon>
        <taxon>Pezizomycotina</taxon>
        <taxon>Sordariomycetes</taxon>
        <taxon>Hypocreomycetidae</taxon>
        <taxon>Hypocreales</taxon>
        <taxon>Nectriaceae</taxon>
        <taxon>Fusarium</taxon>
        <taxon>Fusarium decemcellulare species complex</taxon>
    </lineage>
</organism>
<feature type="region of interest" description="Disordered" evidence="8">
    <location>
        <begin position="139"/>
        <end position="158"/>
    </location>
</feature>
<dbReference type="Gene3D" id="3.30.160.60">
    <property type="entry name" value="Classic Zinc Finger"/>
    <property type="match status" value="3"/>
</dbReference>
<dbReference type="GO" id="GO:0005634">
    <property type="term" value="C:nucleus"/>
    <property type="evidence" value="ECO:0007669"/>
    <property type="project" value="UniProtKB-ARBA"/>
</dbReference>
<keyword evidence="1" id="KW-0479">Metal-binding</keyword>
<evidence type="ECO:0000256" key="2">
    <source>
        <dbReference type="ARBA" id="ARBA00022737"/>
    </source>
</evidence>
<protein>
    <submittedName>
        <fullName evidence="10">Epithelial zinc-finger ezf</fullName>
    </submittedName>
</protein>
<evidence type="ECO:0000256" key="7">
    <source>
        <dbReference type="PROSITE-ProRule" id="PRU00042"/>
    </source>
</evidence>
<dbReference type="PANTHER" id="PTHR19818">
    <property type="entry name" value="ZINC FINGER PROTEIN ZIC AND GLI"/>
    <property type="match status" value="1"/>
</dbReference>
<dbReference type="EMBL" id="JAADYS010001498">
    <property type="protein sequence ID" value="KAF4462655.1"/>
    <property type="molecule type" value="Genomic_DNA"/>
</dbReference>